<evidence type="ECO:0000256" key="16">
    <source>
        <dbReference type="SAM" id="MobiDB-lite"/>
    </source>
</evidence>
<name>A0A1Y2IZG0_TRAC3</name>
<dbReference type="GO" id="GO:0016779">
    <property type="term" value="F:nucleotidyltransferase activity"/>
    <property type="evidence" value="ECO:0007669"/>
    <property type="project" value="UniProtKB-KW"/>
</dbReference>
<evidence type="ECO:0000256" key="11">
    <source>
        <dbReference type="ARBA" id="ARBA00023125"/>
    </source>
</evidence>
<feature type="compositionally biased region" description="Acidic residues" evidence="16">
    <location>
        <begin position="71"/>
        <end position="96"/>
    </location>
</feature>
<dbReference type="PANTHER" id="PTHR10459:SF60">
    <property type="entry name" value="POLY [ADP-RIBOSE] POLYMERASE 2"/>
    <property type="match status" value="1"/>
</dbReference>
<feature type="compositionally biased region" description="Polar residues" evidence="16">
    <location>
        <begin position="127"/>
        <end position="138"/>
    </location>
</feature>
<gene>
    <name evidence="20" type="ORF">PYCCODRAFT_1405318</name>
</gene>
<keyword evidence="6" id="KW-0677">Repeat</keyword>
<accession>A0A1Y2IZG0</accession>
<comment type="catalytic activity">
    <reaction evidence="14">
        <text>NAD(+) + (ADP-D-ribosyl)n-acceptor = nicotinamide + (ADP-D-ribosyl)n+1-acceptor + H(+).</text>
        <dbReference type="EC" id="2.4.2.30"/>
    </reaction>
</comment>
<dbReference type="SMART" id="SM00773">
    <property type="entry name" value="WGR"/>
    <property type="match status" value="1"/>
</dbReference>
<evidence type="ECO:0000259" key="19">
    <source>
        <dbReference type="PROSITE" id="PS51977"/>
    </source>
</evidence>
<dbReference type="SUPFAM" id="SSF47587">
    <property type="entry name" value="Domain of poly(ADP-ribose) polymerase"/>
    <property type="match status" value="1"/>
</dbReference>
<evidence type="ECO:0000256" key="12">
    <source>
        <dbReference type="ARBA" id="ARBA00023242"/>
    </source>
</evidence>
<feature type="compositionally biased region" description="Low complexity" evidence="16">
    <location>
        <begin position="9"/>
        <end position="21"/>
    </location>
</feature>
<evidence type="ECO:0000256" key="2">
    <source>
        <dbReference type="ARBA" id="ARBA00022676"/>
    </source>
</evidence>
<feature type="compositionally biased region" description="Basic and acidic residues" evidence="16">
    <location>
        <begin position="294"/>
        <end position="309"/>
    </location>
</feature>
<dbReference type="GO" id="GO:0008270">
    <property type="term" value="F:zinc ion binding"/>
    <property type="evidence" value="ECO:0007669"/>
    <property type="project" value="UniProtKB-KW"/>
</dbReference>
<feature type="compositionally biased region" description="Basic residues" evidence="16">
    <location>
        <begin position="58"/>
        <end position="67"/>
    </location>
</feature>
<feature type="domain" description="PARP alpha-helical" evidence="18">
    <location>
        <begin position="310"/>
        <end position="436"/>
    </location>
</feature>
<keyword evidence="10 15" id="KW-0520">NAD</keyword>
<evidence type="ECO:0000256" key="13">
    <source>
        <dbReference type="ARBA" id="ARBA00024347"/>
    </source>
</evidence>
<feature type="region of interest" description="Disordered" evidence="16">
    <location>
        <begin position="1"/>
        <end position="155"/>
    </location>
</feature>
<keyword evidence="3 15" id="KW-0808">Transferase</keyword>
<protein>
    <recommendedName>
        <fullName evidence="15">Poly [ADP-ribose] polymerase</fullName>
        <shortName evidence="15">PARP</shortName>
        <ecNumber evidence="15">2.4.2.-</ecNumber>
    </recommendedName>
</protein>
<sequence>MPPRKKAAAADASNGASAAPATRSSGRTRAPSAKAVAVAAAAAKPAVGATNGGTKAKAATKSKGKKRSREETDDEEMADGVAQDDDENDPEDEDIEEAKKKPKSKRAKKDATASADDKDADDKDDGSTQGAASGSSNGKKPASKKTKDASDLPQKMVTVLKRGKVPVDPMSGLVNTHQVLETPEGIWDAMLNQTDIGKNANKFYVIQLLHPIGNNSQCTLYTRWGRVGENGQSQKKGPWAPEAAIREFKKQFKAKAGVDWERRVGMAPQKGKYVWLERCYDDDEEEDTSKIAGKKGESSKQEDELERIPDSTLPPEIQTLCRLMFNTSLLDAHLSSMNYDANKLPLGKLAKSTILNGFSALKTLSEVIAQPDGDTARSYGGFRRAVEELTGQYYSIIPHVFGRGRPIVIDSIVKLKKELELVDALGDMEVASKLISSTIPKDANGRPVNPLDAHFRSLQLSKMEPVARSSPEFSTLETYTRETHGATHSHYKVSVLNAFRVEREHETEAWMKAGFGSVPDGDRLLLWHGSRTTNFAGILKQGLRIAPPEAPATGYMFGKGVYFADMMSKSANYCHAYLSDNTGLLLLCEVVAKPFYEQYQANYNADQDCKKVGARSTKGLGRSQPGNWQDAGVALNNPELRGCHMPKGPAQDVPDPKIYLQYNEYIVYDTSQIRLRYLLMVKME</sequence>
<dbReference type="GO" id="GO:0003950">
    <property type="term" value="F:NAD+ poly-ADP-ribosyltransferase activity"/>
    <property type="evidence" value="ECO:0007669"/>
    <property type="project" value="UniProtKB-UniRule"/>
</dbReference>
<dbReference type="EC" id="2.4.2.-" evidence="15"/>
<dbReference type="SUPFAM" id="SSF56399">
    <property type="entry name" value="ADP-ribosylation"/>
    <property type="match status" value="1"/>
</dbReference>
<dbReference type="FunFam" id="1.20.142.10:FF:000002">
    <property type="entry name" value="Poly [ADP-ribose] polymerase"/>
    <property type="match status" value="1"/>
</dbReference>
<keyword evidence="12" id="KW-0539">Nucleus</keyword>
<evidence type="ECO:0000313" key="21">
    <source>
        <dbReference type="Proteomes" id="UP000193067"/>
    </source>
</evidence>
<dbReference type="FunFam" id="3.90.228.10:FF:000002">
    <property type="entry name" value="Poly [ADP-ribose] polymerase"/>
    <property type="match status" value="1"/>
</dbReference>
<keyword evidence="11" id="KW-0238">DNA-binding</keyword>
<feature type="region of interest" description="Disordered" evidence="16">
    <location>
        <begin position="286"/>
        <end position="309"/>
    </location>
</feature>
<feature type="compositionally biased region" description="Basic and acidic residues" evidence="16">
    <location>
        <begin position="109"/>
        <end position="121"/>
    </location>
</feature>
<dbReference type="InterPro" id="IPR012317">
    <property type="entry name" value="Poly(ADP-ribose)pol_cat_dom"/>
</dbReference>
<dbReference type="InterPro" id="IPR004102">
    <property type="entry name" value="Poly(ADP-ribose)pol_reg_dom"/>
</dbReference>
<dbReference type="PANTHER" id="PTHR10459">
    <property type="entry name" value="DNA LIGASE"/>
    <property type="match status" value="1"/>
</dbReference>
<dbReference type="GO" id="GO:0005730">
    <property type="term" value="C:nucleolus"/>
    <property type="evidence" value="ECO:0007669"/>
    <property type="project" value="TreeGrafter"/>
</dbReference>
<dbReference type="GO" id="GO:0003677">
    <property type="term" value="F:DNA binding"/>
    <property type="evidence" value="ECO:0007669"/>
    <property type="project" value="UniProtKB-KW"/>
</dbReference>
<keyword evidence="4" id="KW-0548">Nucleotidyltransferase</keyword>
<dbReference type="Pfam" id="PF05406">
    <property type="entry name" value="WGR"/>
    <property type="match status" value="1"/>
</dbReference>
<dbReference type="Gene3D" id="1.20.142.10">
    <property type="entry name" value="Poly(ADP-ribose) polymerase, regulatory domain"/>
    <property type="match status" value="1"/>
</dbReference>
<keyword evidence="8" id="KW-0863">Zinc-finger</keyword>
<evidence type="ECO:0000256" key="14">
    <source>
        <dbReference type="ARBA" id="ARBA00033987"/>
    </source>
</evidence>
<dbReference type="InterPro" id="IPR036930">
    <property type="entry name" value="WGR_dom_sf"/>
</dbReference>
<evidence type="ECO:0000256" key="4">
    <source>
        <dbReference type="ARBA" id="ARBA00022695"/>
    </source>
</evidence>
<evidence type="ECO:0000313" key="20">
    <source>
        <dbReference type="EMBL" id="OSD05601.1"/>
    </source>
</evidence>
<dbReference type="InterPro" id="IPR036616">
    <property type="entry name" value="Poly(ADP-ribose)pol_reg_dom_sf"/>
</dbReference>
<dbReference type="PROSITE" id="PS51060">
    <property type="entry name" value="PARP_ALPHA_HD"/>
    <property type="match status" value="1"/>
</dbReference>
<reference evidence="20 21" key="1">
    <citation type="journal article" date="2015" name="Biotechnol. Biofuels">
        <title>Enhanced degradation of softwood versus hardwood by the white-rot fungus Pycnoporus coccineus.</title>
        <authorList>
            <person name="Couturier M."/>
            <person name="Navarro D."/>
            <person name="Chevret D."/>
            <person name="Henrissat B."/>
            <person name="Piumi F."/>
            <person name="Ruiz-Duenas F.J."/>
            <person name="Martinez A.T."/>
            <person name="Grigoriev I.V."/>
            <person name="Riley R."/>
            <person name="Lipzen A."/>
            <person name="Berrin J.G."/>
            <person name="Master E.R."/>
            <person name="Rosso M.N."/>
        </authorList>
    </citation>
    <scope>NUCLEOTIDE SEQUENCE [LARGE SCALE GENOMIC DNA]</scope>
    <source>
        <strain evidence="20 21">BRFM310</strain>
    </source>
</reference>
<dbReference type="InterPro" id="IPR008893">
    <property type="entry name" value="WGR_domain"/>
</dbReference>
<dbReference type="STRING" id="1353009.A0A1Y2IZG0"/>
<dbReference type="GO" id="GO:1990404">
    <property type="term" value="F:NAD+-protein mono-ADP-ribosyltransferase activity"/>
    <property type="evidence" value="ECO:0007669"/>
    <property type="project" value="TreeGrafter"/>
</dbReference>
<comment type="similarity">
    <text evidence="13">Belongs to the ARTD/PARP family.</text>
</comment>
<dbReference type="CDD" id="cd07997">
    <property type="entry name" value="WGR_PARP"/>
    <property type="match status" value="1"/>
</dbReference>
<evidence type="ECO:0000256" key="8">
    <source>
        <dbReference type="ARBA" id="ARBA00022771"/>
    </source>
</evidence>
<dbReference type="SUPFAM" id="SSF142921">
    <property type="entry name" value="WGR domain-like"/>
    <property type="match status" value="1"/>
</dbReference>
<dbReference type="FunFam" id="2.20.140.10:FF:000001">
    <property type="entry name" value="Poly [ADP-ribose] polymerase"/>
    <property type="match status" value="1"/>
</dbReference>
<feature type="domain" description="PARP catalytic" evidence="17">
    <location>
        <begin position="449"/>
        <end position="684"/>
    </location>
</feature>
<organism evidence="20 21">
    <name type="scientific">Trametes coccinea (strain BRFM310)</name>
    <name type="common">Pycnoporus coccineus</name>
    <dbReference type="NCBI Taxonomy" id="1353009"/>
    <lineage>
        <taxon>Eukaryota</taxon>
        <taxon>Fungi</taxon>
        <taxon>Dikarya</taxon>
        <taxon>Basidiomycota</taxon>
        <taxon>Agaricomycotina</taxon>
        <taxon>Agaricomycetes</taxon>
        <taxon>Polyporales</taxon>
        <taxon>Polyporaceae</taxon>
        <taxon>Trametes</taxon>
    </lineage>
</organism>
<evidence type="ECO:0000256" key="3">
    <source>
        <dbReference type="ARBA" id="ARBA00022679"/>
    </source>
</evidence>
<evidence type="ECO:0000256" key="9">
    <source>
        <dbReference type="ARBA" id="ARBA00022833"/>
    </source>
</evidence>
<dbReference type="EMBL" id="KZ084092">
    <property type="protein sequence ID" value="OSD05601.1"/>
    <property type="molecule type" value="Genomic_DNA"/>
</dbReference>
<dbReference type="Pfam" id="PF02877">
    <property type="entry name" value="PARP_reg"/>
    <property type="match status" value="1"/>
</dbReference>
<dbReference type="GO" id="GO:0070212">
    <property type="term" value="P:protein poly-ADP-ribosylation"/>
    <property type="evidence" value="ECO:0007669"/>
    <property type="project" value="TreeGrafter"/>
</dbReference>
<keyword evidence="7" id="KW-0013">ADP-ribosylation</keyword>
<dbReference type="OrthoDB" id="2017365at2759"/>
<dbReference type="Gene3D" id="2.20.140.10">
    <property type="entry name" value="WGR domain"/>
    <property type="match status" value="1"/>
</dbReference>
<comment type="subcellular location">
    <subcellularLocation>
        <location evidence="1">Nucleus</location>
    </subcellularLocation>
</comment>
<feature type="compositionally biased region" description="Low complexity" evidence="16">
    <location>
        <begin position="30"/>
        <end position="57"/>
    </location>
</feature>
<dbReference type="InterPro" id="IPR050800">
    <property type="entry name" value="ARTD/PARP"/>
</dbReference>
<dbReference type="PROSITE" id="PS51977">
    <property type="entry name" value="WGR"/>
    <property type="match status" value="1"/>
</dbReference>
<evidence type="ECO:0000259" key="18">
    <source>
        <dbReference type="PROSITE" id="PS51060"/>
    </source>
</evidence>
<evidence type="ECO:0000259" key="17">
    <source>
        <dbReference type="PROSITE" id="PS51059"/>
    </source>
</evidence>
<keyword evidence="5" id="KW-0479">Metal-binding</keyword>
<evidence type="ECO:0000256" key="5">
    <source>
        <dbReference type="ARBA" id="ARBA00022723"/>
    </source>
</evidence>
<proteinExistence type="inferred from homology"/>
<dbReference type="AlphaFoldDB" id="A0A1Y2IZG0"/>
<keyword evidence="9" id="KW-0862">Zinc</keyword>
<feature type="domain" description="WGR" evidence="19">
    <location>
        <begin position="176"/>
        <end position="273"/>
    </location>
</feature>
<dbReference type="GO" id="GO:0006302">
    <property type="term" value="P:double-strand break repair"/>
    <property type="evidence" value="ECO:0007669"/>
    <property type="project" value="TreeGrafter"/>
</dbReference>
<dbReference type="Proteomes" id="UP000193067">
    <property type="component" value="Unassembled WGS sequence"/>
</dbReference>
<dbReference type="Gene3D" id="3.90.228.10">
    <property type="match status" value="1"/>
</dbReference>
<dbReference type="CDD" id="cd01437">
    <property type="entry name" value="parp_like"/>
    <property type="match status" value="1"/>
</dbReference>
<evidence type="ECO:0000256" key="1">
    <source>
        <dbReference type="ARBA" id="ARBA00004123"/>
    </source>
</evidence>
<dbReference type="PROSITE" id="PS51059">
    <property type="entry name" value="PARP_CATALYTIC"/>
    <property type="match status" value="1"/>
</dbReference>
<evidence type="ECO:0000256" key="15">
    <source>
        <dbReference type="RuleBase" id="RU362114"/>
    </source>
</evidence>
<keyword evidence="2 15" id="KW-0328">Glycosyltransferase</keyword>
<dbReference type="Pfam" id="PF00644">
    <property type="entry name" value="PARP"/>
    <property type="match status" value="1"/>
</dbReference>
<evidence type="ECO:0000256" key="6">
    <source>
        <dbReference type="ARBA" id="ARBA00022737"/>
    </source>
</evidence>
<evidence type="ECO:0000256" key="7">
    <source>
        <dbReference type="ARBA" id="ARBA00022765"/>
    </source>
</evidence>
<evidence type="ECO:0000256" key="10">
    <source>
        <dbReference type="ARBA" id="ARBA00023027"/>
    </source>
</evidence>
<keyword evidence="21" id="KW-1185">Reference proteome</keyword>